<dbReference type="EMBL" id="CP127294">
    <property type="protein sequence ID" value="WIX81747.1"/>
    <property type="molecule type" value="Genomic_DNA"/>
</dbReference>
<organism evidence="1 2">
    <name type="scientific">Amycolatopsis carbonis</name>
    <dbReference type="NCBI Taxonomy" id="715471"/>
    <lineage>
        <taxon>Bacteria</taxon>
        <taxon>Bacillati</taxon>
        <taxon>Actinomycetota</taxon>
        <taxon>Actinomycetes</taxon>
        <taxon>Pseudonocardiales</taxon>
        <taxon>Pseudonocardiaceae</taxon>
        <taxon>Amycolatopsis</taxon>
    </lineage>
</organism>
<evidence type="ECO:0000313" key="2">
    <source>
        <dbReference type="Proteomes" id="UP001236014"/>
    </source>
</evidence>
<gene>
    <name evidence="1" type="ORF">QRX50_13790</name>
</gene>
<dbReference type="AlphaFoldDB" id="A0A9Y2N095"/>
<name>A0A9Y2N095_9PSEU</name>
<keyword evidence="2" id="KW-1185">Reference proteome</keyword>
<dbReference type="RefSeq" id="WP_285972330.1">
    <property type="nucleotide sequence ID" value="NZ_CP127294.1"/>
</dbReference>
<evidence type="ECO:0000313" key="1">
    <source>
        <dbReference type="EMBL" id="WIX81747.1"/>
    </source>
</evidence>
<dbReference type="KEGG" id="acab:QRX50_13790"/>
<accession>A0A9Y2N095</accession>
<reference evidence="1 2" key="1">
    <citation type="submission" date="2023-06" db="EMBL/GenBank/DDBJ databases">
        <authorList>
            <person name="Oyuntsetseg B."/>
            <person name="Kim S.B."/>
        </authorList>
    </citation>
    <scope>NUCLEOTIDE SEQUENCE [LARGE SCALE GENOMIC DNA]</scope>
    <source>
        <strain evidence="1 2">2-15</strain>
    </source>
</reference>
<dbReference type="Proteomes" id="UP001236014">
    <property type="component" value="Chromosome"/>
</dbReference>
<proteinExistence type="predicted"/>
<sequence length="145" mass="15140">MPAVVEVLREGGFSSVAFEQRINVVASNNVTIEGSDNAPMIFGGTVNGNVSGATVGAADQTAPGAELRDLIAELRELVRTLQIAKQEVIEDNLEELAEAAEDPGSANPAVPVSRGEKVKKLLGGVAEFAGLTVKISEQVTKLWPS</sequence>
<protein>
    <submittedName>
        <fullName evidence="1">Uncharacterized protein</fullName>
    </submittedName>
</protein>